<dbReference type="PANTHER" id="PTHR36566:SF1">
    <property type="entry name" value="PYRIDINIUM-3,5-BISTHIOCARBOXYLIC ACID MONONUCLEOTIDE NICKEL INSERTION PROTEIN"/>
    <property type="match status" value="1"/>
</dbReference>
<evidence type="ECO:0008006" key="4">
    <source>
        <dbReference type="Google" id="ProtNLM"/>
    </source>
</evidence>
<protein>
    <recommendedName>
        <fullName evidence="4">Nickel insertion protein</fullName>
    </recommendedName>
</protein>
<accession>A0A485M0H4</accession>
<gene>
    <name evidence="3" type="ORF">SCFA_2880001</name>
</gene>
<proteinExistence type="predicted"/>
<evidence type="ECO:0000256" key="2">
    <source>
        <dbReference type="SAM" id="MobiDB-lite"/>
    </source>
</evidence>
<dbReference type="InterPro" id="IPR002822">
    <property type="entry name" value="Ni_insertion"/>
</dbReference>
<dbReference type="AlphaFoldDB" id="A0A485M0H4"/>
<organism evidence="3">
    <name type="scientific">anaerobic digester metagenome</name>
    <dbReference type="NCBI Taxonomy" id="1263854"/>
    <lineage>
        <taxon>unclassified sequences</taxon>
        <taxon>metagenomes</taxon>
        <taxon>ecological metagenomes</taxon>
    </lineage>
</organism>
<feature type="compositionally biased region" description="Basic and acidic residues" evidence="2">
    <location>
        <begin position="265"/>
        <end position="294"/>
    </location>
</feature>
<reference evidence="3" key="1">
    <citation type="submission" date="2019-03" db="EMBL/GenBank/DDBJ databases">
        <authorList>
            <person name="Hao L."/>
        </authorList>
    </citation>
    <scope>NUCLEOTIDE SEQUENCE</scope>
</reference>
<keyword evidence="1" id="KW-0533">Nickel</keyword>
<name>A0A485M0H4_9ZZZZ</name>
<dbReference type="EMBL" id="CAADRN010000210">
    <property type="protein sequence ID" value="VFU15179.1"/>
    <property type="molecule type" value="Genomic_DNA"/>
</dbReference>
<dbReference type="PANTHER" id="PTHR36566">
    <property type="entry name" value="NICKEL INSERTION PROTEIN-RELATED"/>
    <property type="match status" value="1"/>
</dbReference>
<feature type="region of interest" description="Disordered" evidence="2">
    <location>
        <begin position="241"/>
        <end position="340"/>
    </location>
</feature>
<dbReference type="NCBIfam" id="TIGR00299">
    <property type="entry name" value="nickel pincer cofactor biosynthesis protein LarC"/>
    <property type="match status" value="1"/>
</dbReference>
<sequence length="340" mass="37517">MRIAYFDCFSGISGDMCLGALISAGVDFDRLKEELTKLPVEGYALRWEKVKRNGITSANFFVDMLDVEQPERRLADIHGIIDRSELPEEVKEKSKAVFNRLAVAEAAVHDTTPDHIHFHEVGAVDAIVDIVGTVLGLHLLGVRKVYASPLPMGRGFIKCMHGIIPSPAPATLEVLQGIPIYGTGIEGELVTPTGAALISTLAESFTSLPPLTVSKIGYGAGKKMMAHPNLLRLILGEMAEGSLTRPGHGHTGHHHPHHHHNHEHHPHDHGDEHCHMHPHDHTGAVHVHTHDHQHGQLSHTHLHEHGHAHLHPEGEGIQGQEHEHEHRHDHDHEHDHGQQA</sequence>
<evidence type="ECO:0000313" key="3">
    <source>
        <dbReference type="EMBL" id="VFU15179.1"/>
    </source>
</evidence>
<evidence type="ECO:0000256" key="1">
    <source>
        <dbReference type="ARBA" id="ARBA00022596"/>
    </source>
</evidence>
<feature type="compositionally biased region" description="Basic and acidic residues" evidence="2">
    <location>
        <begin position="301"/>
        <end position="340"/>
    </location>
</feature>
<feature type="compositionally biased region" description="Basic residues" evidence="2">
    <location>
        <begin position="247"/>
        <end position="264"/>
    </location>
</feature>
<dbReference type="Pfam" id="PF01969">
    <property type="entry name" value="Ni_insertion"/>
    <property type="match status" value="1"/>
</dbReference>